<comment type="caution">
    <text evidence="1">The sequence shown here is derived from an EMBL/GenBank/DDBJ whole genome shotgun (WGS) entry which is preliminary data.</text>
</comment>
<reference evidence="1 2" key="1">
    <citation type="submission" date="2021-03" db="EMBL/GenBank/DDBJ databases">
        <title>Sequencing the genomes of 1000 actinobacteria strains.</title>
        <authorList>
            <person name="Klenk H.-P."/>
        </authorList>
    </citation>
    <scope>NUCLEOTIDE SEQUENCE [LARGE SCALE GENOMIC DNA]</scope>
    <source>
        <strain evidence="1 2">DSM 12544</strain>
    </source>
</reference>
<keyword evidence="2" id="KW-1185">Reference proteome</keyword>
<organism evidence="1 2">
    <name type="scientific">Nesterenkonia lacusekhoensis</name>
    <dbReference type="NCBI Taxonomy" id="150832"/>
    <lineage>
        <taxon>Bacteria</taxon>
        <taxon>Bacillati</taxon>
        <taxon>Actinomycetota</taxon>
        <taxon>Actinomycetes</taxon>
        <taxon>Micrococcales</taxon>
        <taxon>Micrococcaceae</taxon>
        <taxon>Nesterenkonia</taxon>
    </lineage>
</organism>
<accession>A0ABS4T5R6</accession>
<gene>
    <name evidence="1" type="ORF">JOF45_002524</name>
</gene>
<dbReference type="Proteomes" id="UP001519331">
    <property type="component" value="Unassembled WGS sequence"/>
</dbReference>
<dbReference type="EMBL" id="JAGINX010000001">
    <property type="protein sequence ID" value="MBP2319505.1"/>
    <property type="molecule type" value="Genomic_DNA"/>
</dbReference>
<proteinExistence type="predicted"/>
<name>A0ABS4T5R6_9MICC</name>
<evidence type="ECO:0000313" key="1">
    <source>
        <dbReference type="EMBL" id="MBP2319505.1"/>
    </source>
</evidence>
<dbReference type="RefSeq" id="WP_210050990.1">
    <property type="nucleotide sequence ID" value="NZ_JAGINX010000001.1"/>
</dbReference>
<sequence length="78" mass="9083">MSMAMSAETKRRLYVKHGIGPGKEEIQARPKTDADRIRELEREVESLKRLVHGEHRIRAGKRRPFGDNWLFVIEGVDQ</sequence>
<protein>
    <submittedName>
        <fullName evidence="1">Uncharacterized protein</fullName>
    </submittedName>
</protein>
<evidence type="ECO:0000313" key="2">
    <source>
        <dbReference type="Proteomes" id="UP001519331"/>
    </source>
</evidence>